<evidence type="ECO:0008006" key="3">
    <source>
        <dbReference type="Google" id="ProtNLM"/>
    </source>
</evidence>
<dbReference type="AlphaFoldDB" id="A0A7S1AFE1"/>
<accession>A0A7S1AFE1</accession>
<proteinExistence type="predicted"/>
<dbReference type="EMBL" id="HBFQ01037389">
    <property type="protein sequence ID" value="CAD8852063.1"/>
    <property type="molecule type" value="Transcribed_RNA"/>
</dbReference>
<gene>
    <name evidence="2" type="ORF">NSCI0253_LOCUS26413</name>
</gene>
<sequence>MDMALEWLPPSCFRQVLSLSGTLRASLDSPPSWRRRCVALWSGKAHISAQSRTLLQQDDAKAAMRASLEDSRQSGISQEELCNGEWHCRMKRSAGKEWTRNDPWWCSAPARRVRFSPNGELLRPDGDLWKPAEMDGKVMRWRFAWWVPEWSAERHQPAVRRVDPGTRVKIHDFPSALVWRHPLNWGFVLDSPWSLMTSFAMPPRGAVNSTDRQERELARSLRDSRLRHTVQDAPLEVDVYRSGLTVPDVAPAPEHFFARELGGGEVRFFIRVPDDEQEDNAESLHPDGTAETGGESEEELQDGDDGGDGSSDEDEDAEEGEEECEEESEEETASEVSD</sequence>
<name>A0A7S1AFE1_NOCSC</name>
<evidence type="ECO:0000313" key="2">
    <source>
        <dbReference type="EMBL" id="CAD8852063.1"/>
    </source>
</evidence>
<protein>
    <recommendedName>
        <fullName evidence="3">F-box domain-containing protein</fullName>
    </recommendedName>
</protein>
<feature type="region of interest" description="Disordered" evidence="1">
    <location>
        <begin position="276"/>
        <end position="338"/>
    </location>
</feature>
<evidence type="ECO:0000256" key="1">
    <source>
        <dbReference type="SAM" id="MobiDB-lite"/>
    </source>
</evidence>
<organism evidence="2">
    <name type="scientific">Noctiluca scintillans</name>
    <name type="common">Sea sparkle</name>
    <name type="synonym">Red tide dinoflagellate</name>
    <dbReference type="NCBI Taxonomy" id="2966"/>
    <lineage>
        <taxon>Eukaryota</taxon>
        <taxon>Sar</taxon>
        <taxon>Alveolata</taxon>
        <taxon>Dinophyceae</taxon>
        <taxon>Noctilucales</taxon>
        <taxon>Noctilucaceae</taxon>
        <taxon>Noctiluca</taxon>
    </lineage>
</organism>
<feature type="compositionally biased region" description="Acidic residues" evidence="1">
    <location>
        <begin position="294"/>
        <end position="338"/>
    </location>
</feature>
<reference evidence="2" key="1">
    <citation type="submission" date="2021-01" db="EMBL/GenBank/DDBJ databases">
        <authorList>
            <person name="Corre E."/>
            <person name="Pelletier E."/>
            <person name="Niang G."/>
            <person name="Scheremetjew M."/>
            <person name="Finn R."/>
            <person name="Kale V."/>
            <person name="Holt S."/>
            <person name="Cochrane G."/>
            <person name="Meng A."/>
            <person name="Brown T."/>
            <person name="Cohen L."/>
        </authorList>
    </citation>
    <scope>NUCLEOTIDE SEQUENCE</scope>
</reference>